<dbReference type="PRINTS" id="PR00722">
    <property type="entry name" value="CHYMOTRYPSIN"/>
</dbReference>
<dbReference type="Pfam" id="PF00089">
    <property type="entry name" value="Trypsin"/>
    <property type="match status" value="1"/>
</dbReference>
<dbReference type="PANTHER" id="PTHR24276:SF98">
    <property type="entry name" value="FI18310P1-RELATED"/>
    <property type="match status" value="1"/>
</dbReference>
<sequence>MVPLNMGYKPGFQYVDFPIPKDIPTVAVSSSSVRWSCSMAFPTIQWTVQMSNLAMSIMLVIFGEIREWKGAFHAHQFLNGSGKVINESGNHDEQIGLGEGLNPFTGFSEWTSISENANLGLRSGTKITCRAQGSPAPRHCPFSFMSRALFLLSFIVIPIQAIVGGIEAAQASHIGALYAKSEFGFYQFSCGGVLISPNKILTAANCVDGRSLSDLKIGYGSLDRDSEPTTSHLSEITIHPDYDPLTLSANIAVLTLRDVFSAPSYAPLAQQPSIRTGDSLTLYGWGRTSLEKIKLPTKLHKVEVQALDTIACVSEHLDLGSGQFCDTSTSGKGSCFGDHGGPALDSSGTVVGIISGRQNCGLAKSELITDVAHYYTWIISH</sequence>
<feature type="domain" description="Peptidase S1" evidence="3">
    <location>
        <begin position="162"/>
        <end position="381"/>
    </location>
</feature>
<dbReference type="EMBL" id="BSYA01000086">
    <property type="protein sequence ID" value="GMG31568.1"/>
    <property type="molecule type" value="Genomic_DNA"/>
</dbReference>
<dbReference type="Proteomes" id="UP001165205">
    <property type="component" value="Unassembled WGS sequence"/>
</dbReference>
<evidence type="ECO:0000256" key="2">
    <source>
        <dbReference type="ARBA" id="ARBA00023157"/>
    </source>
</evidence>
<dbReference type="InterPro" id="IPR001314">
    <property type="entry name" value="Peptidase_S1A"/>
</dbReference>
<dbReference type="GO" id="GO:0004252">
    <property type="term" value="F:serine-type endopeptidase activity"/>
    <property type="evidence" value="ECO:0007669"/>
    <property type="project" value="InterPro"/>
</dbReference>
<dbReference type="PROSITE" id="PS50240">
    <property type="entry name" value="TRYPSIN_DOM"/>
    <property type="match status" value="1"/>
</dbReference>
<dbReference type="InterPro" id="IPR043504">
    <property type="entry name" value="Peptidase_S1_PA_chymotrypsin"/>
</dbReference>
<comment type="similarity">
    <text evidence="1">Belongs to the peptidase S1 family.</text>
</comment>
<dbReference type="SUPFAM" id="SSF50494">
    <property type="entry name" value="Trypsin-like serine proteases"/>
    <property type="match status" value="1"/>
</dbReference>
<dbReference type="CDD" id="cd00190">
    <property type="entry name" value="Tryp_SPc"/>
    <property type="match status" value="1"/>
</dbReference>
<accession>A0AAN4YJI8</accession>
<dbReference type="PANTHER" id="PTHR24276">
    <property type="entry name" value="POLYSERASE-RELATED"/>
    <property type="match status" value="1"/>
</dbReference>
<dbReference type="SMART" id="SM00020">
    <property type="entry name" value="Tryp_SPc"/>
    <property type="match status" value="1"/>
</dbReference>
<evidence type="ECO:0000256" key="1">
    <source>
        <dbReference type="ARBA" id="ARBA00007664"/>
    </source>
</evidence>
<dbReference type="InterPro" id="IPR001254">
    <property type="entry name" value="Trypsin_dom"/>
</dbReference>
<comment type="caution">
    <text evidence="4">The sequence shown here is derived from an EMBL/GenBank/DDBJ whole genome shotgun (WGS) entry which is preliminary data.</text>
</comment>
<keyword evidence="2" id="KW-1015">Disulfide bond</keyword>
<dbReference type="InterPro" id="IPR009003">
    <property type="entry name" value="Peptidase_S1_PA"/>
</dbReference>
<dbReference type="GO" id="GO:0006508">
    <property type="term" value="P:proteolysis"/>
    <property type="evidence" value="ECO:0007669"/>
    <property type="project" value="InterPro"/>
</dbReference>
<organism evidence="4 5">
    <name type="scientific">Aspergillus oryzae</name>
    <name type="common">Yellow koji mold</name>
    <dbReference type="NCBI Taxonomy" id="5062"/>
    <lineage>
        <taxon>Eukaryota</taxon>
        <taxon>Fungi</taxon>
        <taxon>Dikarya</taxon>
        <taxon>Ascomycota</taxon>
        <taxon>Pezizomycotina</taxon>
        <taxon>Eurotiomycetes</taxon>
        <taxon>Eurotiomycetidae</taxon>
        <taxon>Eurotiales</taxon>
        <taxon>Aspergillaceae</taxon>
        <taxon>Aspergillus</taxon>
        <taxon>Aspergillus subgen. Circumdati</taxon>
    </lineage>
</organism>
<dbReference type="Gene3D" id="2.40.10.10">
    <property type="entry name" value="Trypsin-like serine proteases"/>
    <property type="match status" value="2"/>
</dbReference>
<gene>
    <name evidence="4" type="ORF">Aory04_000743700</name>
</gene>
<dbReference type="AlphaFoldDB" id="A0AAN4YJI8"/>
<reference evidence="4" key="1">
    <citation type="submission" date="2023-04" db="EMBL/GenBank/DDBJ databases">
        <title>Aspergillus oryzae NBRC 4228.</title>
        <authorList>
            <person name="Ichikawa N."/>
            <person name="Sato H."/>
            <person name="Tonouchi N."/>
        </authorList>
    </citation>
    <scope>NUCLEOTIDE SEQUENCE</scope>
    <source>
        <strain evidence="4">NBRC 4228</strain>
    </source>
</reference>
<dbReference type="InterPro" id="IPR050430">
    <property type="entry name" value="Peptidase_S1"/>
</dbReference>
<proteinExistence type="inferred from homology"/>
<evidence type="ECO:0000313" key="5">
    <source>
        <dbReference type="Proteomes" id="UP001165205"/>
    </source>
</evidence>
<evidence type="ECO:0000259" key="3">
    <source>
        <dbReference type="PROSITE" id="PS50240"/>
    </source>
</evidence>
<protein>
    <submittedName>
        <fullName evidence="4">Unnamed protein product</fullName>
    </submittedName>
</protein>
<name>A0AAN4YJI8_ASPOZ</name>
<evidence type="ECO:0000313" key="4">
    <source>
        <dbReference type="EMBL" id="GMG31568.1"/>
    </source>
</evidence>